<evidence type="ECO:0000256" key="5">
    <source>
        <dbReference type="ARBA" id="ARBA00022741"/>
    </source>
</evidence>
<evidence type="ECO:0000256" key="4">
    <source>
        <dbReference type="ARBA" id="ARBA00022692"/>
    </source>
</evidence>
<comment type="subcellular location">
    <subcellularLocation>
        <location evidence="1 9">Membrane</location>
        <topology evidence="1 9">Multi-pass membrane protein</topology>
    </subcellularLocation>
</comment>
<evidence type="ECO:0000256" key="3">
    <source>
        <dbReference type="ARBA" id="ARBA00022448"/>
    </source>
</evidence>
<keyword evidence="6 9" id="KW-0067">ATP-binding</keyword>
<keyword evidence="3 9" id="KW-0813">Transport</keyword>
<dbReference type="InterPro" id="IPR004667">
    <property type="entry name" value="ADP_ATP_car_bac_type"/>
</dbReference>
<dbReference type="RefSeq" id="WP_158227881.1">
    <property type="nucleotide sequence ID" value="NZ_CWGJ01000028.1"/>
</dbReference>
<keyword evidence="11" id="KW-1185">Reference proteome</keyword>
<feature type="transmembrane region" description="Helical" evidence="9">
    <location>
        <begin position="66"/>
        <end position="82"/>
    </location>
</feature>
<dbReference type="EMBL" id="CWGJ01000028">
    <property type="protein sequence ID" value="CRX39564.1"/>
    <property type="molecule type" value="Genomic_DNA"/>
</dbReference>
<evidence type="ECO:0000256" key="9">
    <source>
        <dbReference type="RuleBase" id="RU363121"/>
    </source>
</evidence>
<feature type="transmembrane region" description="Helical" evidence="9">
    <location>
        <begin position="301"/>
        <end position="320"/>
    </location>
</feature>
<comment type="similarity">
    <text evidence="2 9">Belongs to the ADP/ATP translocase tlc family.</text>
</comment>
<keyword evidence="5 9" id="KW-0547">Nucleotide-binding</keyword>
<evidence type="ECO:0000256" key="8">
    <source>
        <dbReference type="ARBA" id="ARBA00023136"/>
    </source>
</evidence>
<evidence type="ECO:0000256" key="7">
    <source>
        <dbReference type="ARBA" id="ARBA00022989"/>
    </source>
</evidence>
<dbReference type="GO" id="GO:0005471">
    <property type="term" value="F:ATP:ADP antiporter activity"/>
    <property type="evidence" value="ECO:0007669"/>
    <property type="project" value="InterPro"/>
</dbReference>
<dbReference type="Proteomes" id="UP000220251">
    <property type="component" value="Unassembled WGS sequence"/>
</dbReference>
<keyword evidence="7 9" id="KW-1133">Transmembrane helix</keyword>
<sequence length="467" mass="51589">MISNTLLNCLQKICRFNFGDFEREEFKKFLRMGLIFALIIGVYWTLRPLKDAVFIHLVGKLSLPYAKTASVVALLPLVMFYTKLLEKTSREKMLIILPSFYGAGVLLFASLMPFVEKSPQEMKALSFSISILVQLIGYLWYLFVESFGSLVVALFWAFASDTTEPLSARRGFPLVVAIGQIGGIIFPYSIGGLPHRLGLPNDGLSMAILGLFTLSIIPLVRHFLKVTPINLLKSFQGTNIEEAENAQEPGFLEGLKLMLKHRYLLGMFAVNFIYEVIVTIFDFNFKIAAGSLYSGVELSHYLSLYGSSVNIVSLTCLLLGISNITRFLGVGTALALMPLIVGGALFSFLTIDSLNFLFALMVGSKAINYALNGPALKQLYIPTSQDARFKAQAWIETFGSRASKEAGSLFNMLLSPLQSYFGAITGRSYYLLMSGCIGFPLLALWLVTALFLGRTFKQAISGKKVVC</sequence>
<reference evidence="11" key="1">
    <citation type="submission" date="2015-06" db="EMBL/GenBank/DDBJ databases">
        <authorList>
            <person name="Bertelli C."/>
        </authorList>
    </citation>
    <scope>NUCLEOTIDE SEQUENCE [LARGE SCALE GENOMIC DNA]</scope>
    <source>
        <strain evidence="11">CRIB-30</strain>
    </source>
</reference>
<feature type="transmembrane region" description="Helical" evidence="9">
    <location>
        <begin position="263"/>
        <end position="281"/>
    </location>
</feature>
<evidence type="ECO:0000256" key="1">
    <source>
        <dbReference type="ARBA" id="ARBA00004141"/>
    </source>
</evidence>
<accession>A0A0H5DUE5</accession>
<dbReference type="Pfam" id="PF03219">
    <property type="entry name" value="TLC"/>
    <property type="match status" value="1"/>
</dbReference>
<organism evidence="10 11">
    <name type="scientific">Estrella lausannensis</name>
    <dbReference type="NCBI Taxonomy" id="483423"/>
    <lineage>
        <taxon>Bacteria</taxon>
        <taxon>Pseudomonadati</taxon>
        <taxon>Chlamydiota</taxon>
        <taxon>Chlamydiia</taxon>
        <taxon>Parachlamydiales</taxon>
        <taxon>Candidatus Criblamydiaceae</taxon>
        <taxon>Estrella</taxon>
    </lineage>
</organism>
<gene>
    <name evidence="10" type="primary">ntt5</name>
    <name evidence="10" type="ORF">ELAC_2244</name>
</gene>
<dbReference type="OrthoDB" id="5441967at2"/>
<dbReference type="GO" id="GO:0005524">
    <property type="term" value="F:ATP binding"/>
    <property type="evidence" value="ECO:0007669"/>
    <property type="project" value="UniProtKB-KW"/>
</dbReference>
<dbReference type="InterPro" id="IPR036259">
    <property type="entry name" value="MFS_trans_sf"/>
</dbReference>
<dbReference type="GO" id="GO:0016020">
    <property type="term" value="C:membrane"/>
    <property type="evidence" value="ECO:0007669"/>
    <property type="project" value="UniProtKB-SubCell"/>
</dbReference>
<keyword evidence="4 9" id="KW-0812">Transmembrane</keyword>
<dbReference type="SUPFAM" id="SSF103473">
    <property type="entry name" value="MFS general substrate transporter"/>
    <property type="match status" value="1"/>
</dbReference>
<evidence type="ECO:0000256" key="6">
    <source>
        <dbReference type="ARBA" id="ARBA00022840"/>
    </source>
</evidence>
<feature type="transmembrane region" description="Helical" evidence="9">
    <location>
        <begin position="94"/>
        <end position="115"/>
    </location>
</feature>
<protein>
    <recommendedName>
        <fullName evidence="9">ADP,ATP carrier protein</fullName>
    </recommendedName>
</protein>
<evidence type="ECO:0000313" key="10">
    <source>
        <dbReference type="EMBL" id="CRX39564.1"/>
    </source>
</evidence>
<evidence type="ECO:0000313" key="11">
    <source>
        <dbReference type="Proteomes" id="UP000220251"/>
    </source>
</evidence>
<feature type="transmembrane region" description="Helical" evidence="9">
    <location>
        <begin position="29"/>
        <end position="46"/>
    </location>
</feature>
<feature type="transmembrane region" description="Helical" evidence="9">
    <location>
        <begin position="203"/>
        <end position="224"/>
    </location>
</feature>
<feature type="transmembrane region" description="Helical" evidence="9">
    <location>
        <begin position="429"/>
        <end position="453"/>
    </location>
</feature>
<dbReference type="PANTHER" id="PTHR31187:SF1">
    <property type="entry name" value="ADP,ATP CARRIER PROTEIN 1"/>
    <property type="match status" value="1"/>
</dbReference>
<dbReference type="PANTHER" id="PTHR31187">
    <property type="match status" value="1"/>
</dbReference>
<feature type="transmembrane region" description="Helical" evidence="9">
    <location>
        <begin position="135"/>
        <end position="159"/>
    </location>
</feature>
<keyword evidence="8 9" id="KW-0472">Membrane</keyword>
<evidence type="ECO:0000256" key="2">
    <source>
        <dbReference type="ARBA" id="ARBA00007127"/>
    </source>
</evidence>
<name>A0A0H5DUE5_9BACT</name>
<proteinExistence type="inferred from homology"/>
<feature type="transmembrane region" description="Helical" evidence="9">
    <location>
        <begin position="171"/>
        <end position="191"/>
    </location>
</feature>
<dbReference type="AlphaFoldDB" id="A0A0H5DUE5"/>
<feature type="transmembrane region" description="Helical" evidence="9">
    <location>
        <begin position="327"/>
        <end position="351"/>
    </location>
</feature>